<reference evidence="1 4" key="3">
    <citation type="submission" date="2016-10" db="EMBL/GenBank/DDBJ databases">
        <title>Genome sequence of Nocardia seriolae strain EM150506, isolated from Anguila japonica.</title>
        <authorList>
            <person name="Han H.-J."/>
        </authorList>
    </citation>
    <scope>NUCLEOTIDE SEQUENCE [LARGE SCALE GENOMIC DNA]</scope>
    <source>
        <strain evidence="1 4">EM150506</strain>
    </source>
</reference>
<proteinExistence type="predicted"/>
<dbReference type="EMBL" id="CP017839">
    <property type="protein sequence ID" value="APA96557.1"/>
    <property type="molecule type" value="Genomic_DNA"/>
</dbReference>
<accession>A0A0B8N8L3</accession>
<dbReference type="GeneID" id="93373235"/>
<dbReference type="Proteomes" id="UP000037179">
    <property type="component" value="Unassembled WGS sequence"/>
</dbReference>
<evidence type="ECO:0000313" key="1">
    <source>
        <dbReference type="EMBL" id="APA96557.1"/>
    </source>
</evidence>
<name>A0A0B8N8L3_9NOCA</name>
<dbReference type="KEGG" id="nsr:NS506_02493"/>
<dbReference type="AlphaFoldDB" id="A0A0B8N8L3"/>
<gene>
    <name evidence="1" type="ORF">NS506_02493</name>
    <name evidence="2" type="ORF">NSK11_contig00031-0055</name>
</gene>
<sequence length="222" mass="24549">MQPEYASFLAACARERRRELNLSLDDVIAAGGPTRRTLVRVEAATLGPAPKPVTFRRLDTALEWQNGSAARAYWRGEKPHPVRAERALDAGTAMVAVPATLALALFEAQLELNLAAAPDPVDRLRLTESVARMNTECGRLLGLYLTDLLERNRDPQGSTPPLLERAFAELLNSPVAPEDPDYEDKLYRRWLIGRTTEVPRELAGRFVARLAQARKNAGEGPQ</sequence>
<evidence type="ECO:0000313" key="4">
    <source>
        <dbReference type="Proteomes" id="UP000180166"/>
    </source>
</evidence>
<evidence type="ECO:0000313" key="2">
    <source>
        <dbReference type="EMBL" id="GAP28290.1"/>
    </source>
</evidence>
<organism evidence="2 3">
    <name type="scientific">Nocardia seriolae</name>
    <dbReference type="NCBI Taxonomy" id="37332"/>
    <lineage>
        <taxon>Bacteria</taxon>
        <taxon>Bacillati</taxon>
        <taxon>Actinomycetota</taxon>
        <taxon>Actinomycetes</taxon>
        <taxon>Mycobacteriales</taxon>
        <taxon>Nocardiaceae</taxon>
        <taxon>Nocardia</taxon>
    </lineage>
</organism>
<keyword evidence="3" id="KW-1185">Reference proteome</keyword>
<dbReference type="EMBL" id="BBYQ01000031">
    <property type="protein sequence ID" value="GAP28290.1"/>
    <property type="molecule type" value="Genomic_DNA"/>
</dbReference>
<evidence type="ECO:0000313" key="3">
    <source>
        <dbReference type="Proteomes" id="UP000037179"/>
    </source>
</evidence>
<protein>
    <submittedName>
        <fullName evidence="2">Uncharacterized protein</fullName>
    </submittedName>
</protein>
<dbReference type="OrthoDB" id="4533699at2"/>
<dbReference type="Proteomes" id="UP000180166">
    <property type="component" value="Chromosome"/>
</dbReference>
<reference evidence="3" key="1">
    <citation type="submission" date="2015-07" db="EMBL/GenBank/DDBJ databases">
        <title>Nocardia seriolae U-1 whole genome shotgun sequence.</title>
        <authorList>
            <person name="Imajoh M."/>
            <person name="Fukumoto Y."/>
            <person name="Sukeda M."/>
            <person name="Yamane J."/>
            <person name="Yamasaki K."/>
            <person name="Shimizu M."/>
            <person name="Ohnishi K."/>
            <person name="Oshima S."/>
        </authorList>
    </citation>
    <scope>NUCLEOTIDE SEQUENCE [LARGE SCALE GENOMIC DNA]</scope>
    <source>
        <strain evidence="3">U-1</strain>
    </source>
</reference>
<reference evidence="2 3" key="2">
    <citation type="journal article" date="2016" name="Genome Announc.">
        <title>Draft Genome Sequence of Erythromycin- and Oxytetracycline-Sensitive Nocardia seriolae Strain U-1 (NBRC 110359).</title>
        <authorList>
            <person name="Imajoh M."/>
            <person name="Sukeda M."/>
            <person name="Shimizu M."/>
            <person name="Yamane J."/>
            <person name="Ohnishi K."/>
            <person name="Oshima S."/>
        </authorList>
    </citation>
    <scope>NUCLEOTIDE SEQUENCE [LARGE SCALE GENOMIC DNA]</scope>
    <source>
        <strain evidence="2 3">U-1</strain>
    </source>
</reference>
<dbReference type="RefSeq" id="WP_052086282.1">
    <property type="nucleotide sequence ID" value="NZ_AP017900.1"/>
</dbReference>